<accession>A0A8J2KCY4</accession>
<protein>
    <submittedName>
        <fullName evidence="1">Uncharacterized protein</fullName>
    </submittedName>
</protein>
<reference evidence="1" key="1">
    <citation type="submission" date="2021-06" db="EMBL/GenBank/DDBJ databases">
        <authorList>
            <person name="Hodson N. C."/>
            <person name="Mongue J. A."/>
            <person name="Jaron S. K."/>
        </authorList>
    </citation>
    <scope>NUCLEOTIDE SEQUENCE</scope>
</reference>
<organism evidence="1 2">
    <name type="scientific">Allacma fusca</name>
    <dbReference type="NCBI Taxonomy" id="39272"/>
    <lineage>
        <taxon>Eukaryota</taxon>
        <taxon>Metazoa</taxon>
        <taxon>Ecdysozoa</taxon>
        <taxon>Arthropoda</taxon>
        <taxon>Hexapoda</taxon>
        <taxon>Collembola</taxon>
        <taxon>Symphypleona</taxon>
        <taxon>Sminthuridae</taxon>
        <taxon>Allacma</taxon>
    </lineage>
</organism>
<name>A0A8J2KCY4_9HEXA</name>
<sequence length="43" mass="5187">MRSTVFLHRCCNLYKIAHIYYCVIDQNSTTVKTNRLHIYSRSH</sequence>
<dbReference type="AlphaFoldDB" id="A0A8J2KCY4"/>
<feature type="non-terminal residue" evidence="1">
    <location>
        <position position="1"/>
    </location>
</feature>
<dbReference type="Proteomes" id="UP000708208">
    <property type="component" value="Unassembled WGS sequence"/>
</dbReference>
<gene>
    <name evidence="1" type="ORF">AFUS01_LOCUS22307</name>
</gene>
<evidence type="ECO:0000313" key="1">
    <source>
        <dbReference type="EMBL" id="CAG7733888.1"/>
    </source>
</evidence>
<keyword evidence="2" id="KW-1185">Reference proteome</keyword>
<proteinExistence type="predicted"/>
<comment type="caution">
    <text evidence="1">The sequence shown here is derived from an EMBL/GenBank/DDBJ whole genome shotgun (WGS) entry which is preliminary data.</text>
</comment>
<dbReference type="EMBL" id="CAJVCH010258690">
    <property type="protein sequence ID" value="CAG7733888.1"/>
    <property type="molecule type" value="Genomic_DNA"/>
</dbReference>
<evidence type="ECO:0000313" key="2">
    <source>
        <dbReference type="Proteomes" id="UP000708208"/>
    </source>
</evidence>